<dbReference type="AlphaFoldDB" id="A0A5C1AML9"/>
<dbReference type="EMBL" id="CP042425">
    <property type="protein sequence ID" value="QEL19353.1"/>
    <property type="molecule type" value="Genomic_DNA"/>
</dbReference>
<sequence length="60" mass="6864">MSKVFLAETLFLSEMPNASTEKDFYVKLVHRVKILGVDEIKSTDYKYTDYAYRGRPLGAG</sequence>
<protein>
    <submittedName>
        <fullName evidence="1">Uncharacterized protein</fullName>
    </submittedName>
</protein>
<accession>A0A5C1AML9</accession>
<organism evidence="1 2">
    <name type="scientific">Limnoglobus roseus</name>
    <dbReference type="NCBI Taxonomy" id="2598579"/>
    <lineage>
        <taxon>Bacteria</taxon>
        <taxon>Pseudomonadati</taxon>
        <taxon>Planctomycetota</taxon>
        <taxon>Planctomycetia</taxon>
        <taxon>Gemmatales</taxon>
        <taxon>Gemmataceae</taxon>
        <taxon>Limnoglobus</taxon>
    </lineage>
</organism>
<evidence type="ECO:0000313" key="1">
    <source>
        <dbReference type="EMBL" id="QEL19353.1"/>
    </source>
</evidence>
<gene>
    <name evidence="1" type="ORF">PX52LOC_06422</name>
</gene>
<name>A0A5C1AML9_9BACT</name>
<proteinExistence type="predicted"/>
<reference evidence="2" key="1">
    <citation type="submission" date="2019-08" db="EMBL/GenBank/DDBJ databases">
        <title>Limnoglobus roseus gen. nov., sp. nov., a novel freshwater planctomycete with a giant genome from the family Gemmataceae.</title>
        <authorList>
            <person name="Kulichevskaya I.S."/>
            <person name="Naumoff D.G."/>
            <person name="Miroshnikov K."/>
            <person name="Ivanova A."/>
            <person name="Philippov D.A."/>
            <person name="Hakobyan A."/>
            <person name="Rijpstra I.C."/>
            <person name="Sinninghe Damste J.S."/>
            <person name="Liesack W."/>
            <person name="Dedysh S.N."/>
        </authorList>
    </citation>
    <scope>NUCLEOTIDE SEQUENCE [LARGE SCALE GENOMIC DNA]</scope>
    <source>
        <strain evidence="2">PX52</strain>
    </source>
</reference>
<dbReference type="KEGG" id="lrs:PX52LOC_06422"/>
<keyword evidence="2" id="KW-1185">Reference proteome</keyword>
<evidence type="ECO:0000313" key="2">
    <source>
        <dbReference type="Proteomes" id="UP000324974"/>
    </source>
</evidence>
<dbReference type="Proteomes" id="UP000324974">
    <property type="component" value="Chromosome"/>
</dbReference>